<dbReference type="RefSeq" id="WP_109966877.1">
    <property type="nucleotide sequence ID" value="NZ_CP176093.1"/>
</dbReference>
<organism evidence="7 8">
    <name type="scientific">Methanospirillum lacunae</name>
    <dbReference type="NCBI Taxonomy" id="668570"/>
    <lineage>
        <taxon>Archaea</taxon>
        <taxon>Methanobacteriati</taxon>
        <taxon>Methanobacteriota</taxon>
        <taxon>Stenosarchaea group</taxon>
        <taxon>Methanomicrobia</taxon>
        <taxon>Methanomicrobiales</taxon>
        <taxon>Methanospirillaceae</taxon>
        <taxon>Methanospirillum</taxon>
    </lineage>
</organism>
<evidence type="ECO:0000256" key="5">
    <source>
        <dbReference type="ARBA" id="ARBA00023014"/>
    </source>
</evidence>
<keyword evidence="2" id="KW-0949">S-adenosyl-L-methionine</keyword>
<dbReference type="SFLD" id="SFLDG01067">
    <property type="entry name" value="SPASM/twitch_domain_containing"/>
    <property type="match status" value="1"/>
</dbReference>
<evidence type="ECO:0000259" key="6">
    <source>
        <dbReference type="Pfam" id="PF04055"/>
    </source>
</evidence>
<dbReference type="Pfam" id="PF04055">
    <property type="entry name" value="Radical_SAM"/>
    <property type="match status" value="1"/>
</dbReference>
<dbReference type="GO" id="GO:0051536">
    <property type="term" value="F:iron-sulfur cluster binding"/>
    <property type="evidence" value="ECO:0007669"/>
    <property type="project" value="UniProtKB-KW"/>
</dbReference>
<dbReference type="InterPro" id="IPR023867">
    <property type="entry name" value="Sulphatase_maturase_rSAM"/>
</dbReference>
<reference evidence="7 8" key="1">
    <citation type="submission" date="2018-05" db="EMBL/GenBank/DDBJ databases">
        <title>Draft genome of Methanospirillum lacunae Ki8-1.</title>
        <authorList>
            <person name="Dueholm M.S."/>
            <person name="Nielsen P.H."/>
            <person name="Bakmann L.F."/>
            <person name="Otzen D.E."/>
        </authorList>
    </citation>
    <scope>NUCLEOTIDE SEQUENCE [LARGE SCALE GENOMIC DNA]</scope>
    <source>
        <strain evidence="7 8">Ki8-1</strain>
    </source>
</reference>
<comment type="caution">
    <text evidence="7">The sequence shown here is derived from an EMBL/GenBank/DDBJ whole genome shotgun (WGS) entry which is preliminary data.</text>
</comment>
<dbReference type="SUPFAM" id="SSF102114">
    <property type="entry name" value="Radical SAM enzymes"/>
    <property type="match status" value="1"/>
</dbReference>
<evidence type="ECO:0000256" key="2">
    <source>
        <dbReference type="ARBA" id="ARBA00022691"/>
    </source>
</evidence>
<keyword evidence="5" id="KW-0411">Iron-sulfur</keyword>
<evidence type="ECO:0000256" key="4">
    <source>
        <dbReference type="ARBA" id="ARBA00023004"/>
    </source>
</evidence>
<gene>
    <name evidence="7" type="ORF">DK846_00025</name>
</gene>
<dbReference type="SFLD" id="SFLDS00029">
    <property type="entry name" value="Radical_SAM"/>
    <property type="match status" value="1"/>
</dbReference>
<keyword evidence="3" id="KW-0479">Metal-binding</keyword>
<dbReference type="PANTHER" id="PTHR43273">
    <property type="entry name" value="ANAEROBIC SULFATASE-MATURATING ENZYME HOMOLOG ASLB-RELATED"/>
    <property type="match status" value="1"/>
</dbReference>
<dbReference type="AlphaFoldDB" id="A0A2V2NE81"/>
<keyword evidence="8" id="KW-1185">Reference proteome</keyword>
<dbReference type="InterPro" id="IPR023885">
    <property type="entry name" value="4Fe4S-binding_SPASM_dom"/>
</dbReference>
<comment type="cofactor">
    <cofactor evidence="1">
        <name>[4Fe-4S] cluster</name>
        <dbReference type="ChEBI" id="CHEBI:49883"/>
    </cofactor>
</comment>
<accession>A0A2V2NE81</accession>
<evidence type="ECO:0000313" key="8">
    <source>
        <dbReference type="Proteomes" id="UP000245657"/>
    </source>
</evidence>
<dbReference type="NCBIfam" id="TIGR04084">
    <property type="entry name" value="rSAM_AF0577"/>
    <property type="match status" value="1"/>
</dbReference>
<dbReference type="Gene3D" id="3.20.20.70">
    <property type="entry name" value="Aldolase class I"/>
    <property type="match status" value="1"/>
</dbReference>
<dbReference type="InterPro" id="IPR007197">
    <property type="entry name" value="rSAM"/>
</dbReference>
<dbReference type="Proteomes" id="UP000245657">
    <property type="component" value="Unassembled WGS sequence"/>
</dbReference>
<dbReference type="InterPro" id="IPR013785">
    <property type="entry name" value="Aldolase_TIM"/>
</dbReference>
<dbReference type="GO" id="GO:0016491">
    <property type="term" value="F:oxidoreductase activity"/>
    <property type="evidence" value="ECO:0007669"/>
    <property type="project" value="InterPro"/>
</dbReference>
<name>A0A2V2NE81_9EURY</name>
<dbReference type="InterPro" id="IPR023819">
    <property type="entry name" value="Pep-mod_rSAM_AF0577"/>
</dbReference>
<dbReference type="GeneID" id="97548899"/>
<dbReference type="SFLD" id="SFLDG01104">
    <property type="entry name" value="Uncharacterised_Radical_SAM_Su"/>
    <property type="match status" value="1"/>
</dbReference>
<protein>
    <submittedName>
        <fullName evidence="7">Putative peptide-modifying radical SAM/SPASM domain-containing protein</fullName>
    </submittedName>
</protein>
<dbReference type="PANTHER" id="PTHR43273:SF2">
    <property type="entry name" value="RADICAL SAM CORE DOMAIN-CONTAINING PROTEIN"/>
    <property type="match status" value="1"/>
</dbReference>
<dbReference type="EMBL" id="QGMY01000001">
    <property type="protein sequence ID" value="PWR74677.1"/>
    <property type="molecule type" value="Genomic_DNA"/>
</dbReference>
<dbReference type="NCBIfam" id="TIGR04085">
    <property type="entry name" value="rSAM_more_4Fe4S"/>
    <property type="match status" value="1"/>
</dbReference>
<evidence type="ECO:0000256" key="1">
    <source>
        <dbReference type="ARBA" id="ARBA00001966"/>
    </source>
</evidence>
<dbReference type="InterPro" id="IPR058240">
    <property type="entry name" value="rSAM_sf"/>
</dbReference>
<dbReference type="CDD" id="cd01335">
    <property type="entry name" value="Radical_SAM"/>
    <property type="match status" value="1"/>
</dbReference>
<sequence length="372" mass="42341">MYIHLFLTDSCNLACNYCRGKIFDTPELERDEISFDADIPVDATYDLTDLYSFLSRDPGVVVTFIGGEPTLRSDLIIRIMEDLPDTRFMIQTNGILLHRLPSEIVNRFETILISIDGDKETTDTGRGLGTYQRVMDNIQNILANGYVGEIIARMTVHEPVDIQKSVLHLSHNAEYSFSSIHWQIDANFWNDFQIRNFESWVKKSYLPGIKHLAEEWVSRMEQTGVVERWYPFIDPVEDLLLKRSSRLRCGSGFANYTVLTNGQISPCPIMIGMADYYLGTITTADIRNLPDVPVPGACAVCDIRDLCGGRCLYSAVLEPWPQEGRELVCTTVRELFKVLSDLLPRIQYLLNTGVITMTDFNHEKYNGCEIIP</sequence>
<dbReference type="OrthoDB" id="30736at2157"/>
<feature type="domain" description="Radical SAM core" evidence="6">
    <location>
        <begin position="7"/>
        <end position="157"/>
    </location>
</feature>
<evidence type="ECO:0000313" key="7">
    <source>
        <dbReference type="EMBL" id="PWR74677.1"/>
    </source>
</evidence>
<evidence type="ECO:0000256" key="3">
    <source>
        <dbReference type="ARBA" id="ARBA00022723"/>
    </source>
</evidence>
<proteinExistence type="predicted"/>
<dbReference type="GO" id="GO:0046872">
    <property type="term" value="F:metal ion binding"/>
    <property type="evidence" value="ECO:0007669"/>
    <property type="project" value="UniProtKB-KW"/>
</dbReference>
<keyword evidence="4" id="KW-0408">Iron</keyword>